<dbReference type="NCBIfam" id="TIGR00619">
    <property type="entry name" value="sbcd"/>
    <property type="match status" value="1"/>
</dbReference>
<dbReference type="CDD" id="cd00840">
    <property type="entry name" value="MPP_Mre11_N"/>
    <property type="match status" value="1"/>
</dbReference>
<dbReference type="InterPro" id="IPR004593">
    <property type="entry name" value="SbcD"/>
</dbReference>
<gene>
    <name evidence="8" type="primary">sbcD</name>
    <name evidence="11" type="ORF">UE46_08155</name>
</gene>
<feature type="domain" description="Calcineurin-like phosphoesterase" evidence="9">
    <location>
        <begin position="1"/>
        <end position="214"/>
    </location>
</feature>
<dbReference type="PANTHER" id="PTHR30337:SF0">
    <property type="entry name" value="NUCLEASE SBCCD SUBUNIT D"/>
    <property type="match status" value="1"/>
</dbReference>
<evidence type="ECO:0000256" key="5">
    <source>
        <dbReference type="ARBA" id="ARBA00022801"/>
    </source>
</evidence>
<keyword evidence="8" id="KW-0235">DNA replication</keyword>
<comment type="function">
    <text evidence="8">SbcCD cleaves DNA hairpin structures. These structures can inhibit DNA replication and are intermediates in certain DNA recombination reactions. The complex acts as a 3'-&gt;5' double strand exonuclease that can open hairpins. It also has a 5' single-strand endonuclease activity.</text>
</comment>
<keyword evidence="12" id="KW-1185">Reference proteome</keyword>
<evidence type="ECO:0000256" key="2">
    <source>
        <dbReference type="ARBA" id="ARBA00011322"/>
    </source>
</evidence>
<keyword evidence="5 8" id="KW-0378">Hydrolase</keyword>
<dbReference type="Gene3D" id="3.60.21.10">
    <property type="match status" value="1"/>
</dbReference>
<dbReference type="GO" id="GO:0006260">
    <property type="term" value="P:DNA replication"/>
    <property type="evidence" value="ECO:0007669"/>
    <property type="project" value="UniProtKB-KW"/>
</dbReference>
<feature type="domain" description="Nuclease SbcCD subunit D C-terminal" evidence="10">
    <location>
        <begin position="263"/>
        <end position="349"/>
    </location>
</feature>
<protein>
    <recommendedName>
        <fullName evidence="3 8">Nuclease SbcCD subunit D</fullName>
    </recommendedName>
</protein>
<proteinExistence type="inferred from homology"/>
<dbReference type="InterPro" id="IPR004843">
    <property type="entry name" value="Calcineurin-like_PHP"/>
</dbReference>
<dbReference type="GO" id="GO:0004519">
    <property type="term" value="F:endonuclease activity"/>
    <property type="evidence" value="ECO:0007669"/>
    <property type="project" value="UniProtKB-KW"/>
</dbReference>
<keyword evidence="4 8" id="KW-0540">Nuclease</keyword>
<keyword evidence="8" id="KW-0255">Endonuclease</keyword>
<accession>A0A1S7FUG8</accession>
<reference evidence="12" key="1">
    <citation type="submission" date="2015-03" db="EMBL/GenBank/DDBJ databases">
        <authorList>
            <person name="Ferrari E."/>
            <person name="Walter M.C."/>
            <person name="Huptas C."/>
            <person name="Scherer S."/>
            <person name="Mueller-Herbst S."/>
        </authorList>
    </citation>
    <scope>NUCLEOTIDE SEQUENCE [LARGE SCALE GENOMIC DNA]</scope>
    <source>
        <strain evidence="12">LWP01</strain>
    </source>
</reference>
<comment type="similarity">
    <text evidence="1 8">Belongs to the SbcD family.</text>
</comment>
<dbReference type="Proteomes" id="UP000223060">
    <property type="component" value="Chromosome"/>
</dbReference>
<dbReference type="Pfam" id="PF00149">
    <property type="entry name" value="Metallophos"/>
    <property type="match status" value="1"/>
</dbReference>
<dbReference type="GO" id="GO:0006310">
    <property type="term" value="P:DNA recombination"/>
    <property type="evidence" value="ECO:0007669"/>
    <property type="project" value="UniProtKB-KW"/>
</dbReference>
<comment type="subunit">
    <text evidence="2 8">Heterodimer of SbcC and SbcD.</text>
</comment>
<dbReference type="Pfam" id="PF12320">
    <property type="entry name" value="SbcD_C"/>
    <property type="match status" value="1"/>
</dbReference>
<dbReference type="InterPro" id="IPR041796">
    <property type="entry name" value="Mre11_N"/>
</dbReference>
<dbReference type="KEGG" id="lwi:UE46_08155"/>
<dbReference type="AlphaFoldDB" id="A0A1S7FUG8"/>
<evidence type="ECO:0000256" key="1">
    <source>
        <dbReference type="ARBA" id="ARBA00010555"/>
    </source>
</evidence>
<name>A0A1S7FUG8_9LIST</name>
<dbReference type="InterPro" id="IPR026843">
    <property type="entry name" value="SbcD_C"/>
</dbReference>
<evidence type="ECO:0000256" key="7">
    <source>
        <dbReference type="ARBA" id="ARBA00023172"/>
    </source>
</evidence>
<dbReference type="PANTHER" id="PTHR30337">
    <property type="entry name" value="COMPONENT OF ATP-DEPENDENT DSDNA EXONUCLEASE"/>
    <property type="match status" value="1"/>
</dbReference>
<evidence type="ECO:0000256" key="4">
    <source>
        <dbReference type="ARBA" id="ARBA00022722"/>
    </source>
</evidence>
<evidence type="ECO:0000259" key="9">
    <source>
        <dbReference type="Pfam" id="PF00149"/>
    </source>
</evidence>
<dbReference type="SUPFAM" id="SSF56300">
    <property type="entry name" value="Metallo-dependent phosphatases"/>
    <property type="match status" value="1"/>
</dbReference>
<keyword evidence="7 8" id="KW-0233">DNA recombination</keyword>
<evidence type="ECO:0000256" key="6">
    <source>
        <dbReference type="ARBA" id="ARBA00022839"/>
    </source>
</evidence>
<evidence type="ECO:0000256" key="8">
    <source>
        <dbReference type="RuleBase" id="RU363069"/>
    </source>
</evidence>
<dbReference type="EMBL" id="CP011102">
    <property type="protein sequence ID" value="AQY51019.1"/>
    <property type="molecule type" value="Genomic_DNA"/>
</dbReference>
<dbReference type="InterPro" id="IPR029052">
    <property type="entry name" value="Metallo-depent_PP-like"/>
</dbReference>
<keyword evidence="6 8" id="KW-0269">Exonuclease</keyword>
<organism evidence="11 12">
    <name type="scientific">Listeria weihenstephanensis</name>
    <dbReference type="NCBI Taxonomy" id="1006155"/>
    <lineage>
        <taxon>Bacteria</taxon>
        <taxon>Bacillati</taxon>
        <taxon>Bacillota</taxon>
        <taxon>Bacilli</taxon>
        <taxon>Bacillales</taxon>
        <taxon>Listeriaceae</taxon>
        <taxon>Listeria</taxon>
    </lineage>
</organism>
<evidence type="ECO:0000256" key="3">
    <source>
        <dbReference type="ARBA" id="ARBA00013365"/>
    </source>
</evidence>
<evidence type="ECO:0000313" key="12">
    <source>
        <dbReference type="Proteomes" id="UP000223060"/>
    </source>
</evidence>
<evidence type="ECO:0000259" key="10">
    <source>
        <dbReference type="Pfam" id="PF12320"/>
    </source>
</evidence>
<sequence length="375" mass="42123">MKFLHTADWHLGKIVNGVSMLAEQRYILEQIARIAEEEQVDGVVIAGDLYDRSVPPADAVTLLNDALMELNVTLGKPVFAISGNHDSAERVNFGSAWYEKSGLHIQGKLEAEMRSIEWDGAQVWLVPYHEPALVRACFDDKSVHSFEDAMQAITAKIRTVWDVSKAQILVGHAFVAGGIPSDSERQLAIGNVDRVSTNCFDGFDYVALGHLHHPHAIHHPSIFYAGSPLKYSFSESKDKKSVRIVTMDGKDLTEVRERFLKPLHDVRIVEGYLADLVTTIEPGNEDFLQINLLDEGALIDPMGQLRAFYPNVLHLERVRENLIDSDMERFEDVIKKDDLDLFAQFFEHVSGKEMTDRQVEIMRATLNEVKGGADL</sequence>
<evidence type="ECO:0000313" key="11">
    <source>
        <dbReference type="EMBL" id="AQY51019.1"/>
    </source>
</evidence>
<dbReference type="InterPro" id="IPR050535">
    <property type="entry name" value="DNA_Repair-Maintenance_Comp"/>
</dbReference>
<dbReference type="RefSeq" id="WP_036062255.1">
    <property type="nucleotide sequence ID" value="NZ_CP011102.1"/>
</dbReference>
<dbReference type="GO" id="GO:0008408">
    <property type="term" value="F:3'-5' exonuclease activity"/>
    <property type="evidence" value="ECO:0007669"/>
    <property type="project" value="InterPro"/>
</dbReference>